<dbReference type="EMBL" id="MU839833">
    <property type="protein sequence ID" value="KAK1755894.1"/>
    <property type="molecule type" value="Genomic_DNA"/>
</dbReference>
<proteinExistence type="predicted"/>
<keyword evidence="2" id="KW-1185">Reference proteome</keyword>
<dbReference type="PANTHER" id="PTHR15396">
    <property type="entry name" value="RIBONUCLEASE P PROTEIN SUBUNIT P40"/>
    <property type="match status" value="1"/>
</dbReference>
<evidence type="ECO:0000313" key="2">
    <source>
        <dbReference type="Proteomes" id="UP001239445"/>
    </source>
</evidence>
<dbReference type="GO" id="GO:0000447">
    <property type="term" value="P:endonucleolytic cleavage in ITS1 to separate SSU-rRNA from 5.8S rRNA and LSU-rRNA from tricistronic rRNA transcript (SSU-rRNA, 5.8S rRNA, LSU-rRNA)"/>
    <property type="evidence" value="ECO:0007669"/>
    <property type="project" value="TreeGrafter"/>
</dbReference>
<dbReference type="Pfam" id="PF08584">
    <property type="entry name" value="Ribonuc_P_40"/>
    <property type="match status" value="1"/>
</dbReference>
<sequence>MLSLKPPTVYQTSKCYVTFGVMGHLDPKQPPSKGKPWTSFAGQGFVHRADLIVPEESFEAVRTALVQNSPAPEFKRVVMSLQDVLSKDFYTEYIRKGDIMMLSEGRIGVDNVYSLKGGILTLFLDREAYERAGLVGKPHGVKGKRGLKPRWIVELDLKADSMYHGKKGFDRLVYASKKALASPVTWLFCNVSGETPLPDPMLQFSPTKKEALPKLSPVIETLRPPIRPAAESLLPSGTEDFESFATELYEWLSLIRLGSPRIHPNDNIDPFLSRYKVPSAEGQANVRKISWQGFLSPAWSRKTLIDIISALPEKSWFVFSTTTFPKGVTE</sequence>
<accession>A0AAJ0FBY9</accession>
<comment type="caution">
    <text evidence="1">The sequence shown here is derived from an EMBL/GenBank/DDBJ whole genome shotgun (WGS) entry which is preliminary data.</text>
</comment>
<dbReference type="GO" id="GO:0001682">
    <property type="term" value="P:tRNA 5'-leader removal"/>
    <property type="evidence" value="ECO:0007669"/>
    <property type="project" value="InterPro"/>
</dbReference>
<name>A0AAJ0FBY9_9PEZI</name>
<dbReference type="GO" id="GO:0004526">
    <property type="term" value="F:ribonuclease P activity"/>
    <property type="evidence" value="ECO:0007669"/>
    <property type="project" value="TreeGrafter"/>
</dbReference>
<organism evidence="1 2">
    <name type="scientific">Echria macrotheca</name>
    <dbReference type="NCBI Taxonomy" id="438768"/>
    <lineage>
        <taxon>Eukaryota</taxon>
        <taxon>Fungi</taxon>
        <taxon>Dikarya</taxon>
        <taxon>Ascomycota</taxon>
        <taxon>Pezizomycotina</taxon>
        <taxon>Sordariomycetes</taxon>
        <taxon>Sordariomycetidae</taxon>
        <taxon>Sordariales</taxon>
        <taxon>Schizotheciaceae</taxon>
        <taxon>Echria</taxon>
    </lineage>
</organism>
<dbReference type="GO" id="GO:0000172">
    <property type="term" value="C:ribonuclease MRP complex"/>
    <property type="evidence" value="ECO:0007669"/>
    <property type="project" value="TreeGrafter"/>
</dbReference>
<dbReference type="AlphaFoldDB" id="A0AAJ0FBY9"/>
<gene>
    <name evidence="1" type="ORF">QBC47DRAFT_402058</name>
</gene>
<evidence type="ECO:0000313" key="1">
    <source>
        <dbReference type="EMBL" id="KAK1755894.1"/>
    </source>
</evidence>
<reference evidence="1" key="1">
    <citation type="submission" date="2023-06" db="EMBL/GenBank/DDBJ databases">
        <title>Genome-scale phylogeny and comparative genomics of the fungal order Sordariales.</title>
        <authorList>
            <consortium name="Lawrence Berkeley National Laboratory"/>
            <person name="Hensen N."/>
            <person name="Bonometti L."/>
            <person name="Westerberg I."/>
            <person name="Brannstrom I.O."/>
            <person name="Guillou S."/>
            <person name="Cros-Aarteil S."/>
            <person name="Calhoun S."/>
            <person name="Haridas S."/>
            <person name="Kuo A."/>
            <person name="Mondo S."/>
            <person name="Pangilinan J."/>
            <person name="Riley R."/>
            <person name="Labutti K."/>
            <person name="Andreopoulos B."/>
            <person name="Lipzen A."/>
            <person name="Chen C."/>
            <person name="Yanf M."/>
            <person name="Daum C."/>
            <person name="Ng V."/>
            <person name="Clum A."/>
            <person name="Steindorff A."/>
            <person name="Ohm R."/>
            <person name="Martin F."/>
            <person name="Silar P."/>
            <person name="Natvig D."/>
            <person name="Lalanne C."/>
            <person name="Gautier V."/>
            <person name="Ament-Velasquez S.L."/>
            <person name="Kruys A."/>
            <person name="Hutchinson M.I."/>
            <person name="Powell A.J."/>
            <person name="Barry K."/>
            <person name="Miller A.N."/>
            <person name="Grigoriev I.V."/>
            <person name="Debuchy R."/>
            <person name="Gladieux P."/>
            <person name="Thoren M.H."/>
            <person name="Johannesson H."/>
        </authorList>
    </citation>
    <scope>NUCLEOTIDE SEQUENCE</scope>
    <source>
        <strain evidence="1">PSN4</strain>
    </source>
</reference>
<dbReference type="Proteomes" id="UP001239445">
    <property type="component" value="Unassembled WGS sequence"/>
</dbReference>
<dbReference type="PANTHER" id="PTHR15396:SF1">
    <property type="entry name" value="RIBONUCLEASE P PROTEIN SUBUNIT P40"/>
    <property type="match status" value="1"/>
</dbReference>
<protein>
    <submittedName>
        <fullName evidence="1">Ribonuclease P protein subunit p40</fullName>
    </submittedName>
</protein>
<dbReference type="GO" id="GO:0030681">
    <property type="term" value="C:multimeric ribonuclease P complex"/>
    <property type="evidence" value="ECO:0007669"/>
    <property type="project" value="TreeGrafter"/>
</dbReference>
<dbReference type="GO" id="GO:0000171">
    <property type="term" value="F:ribonuclease MRP activity"/>
    <property type="evidence" value="ECO:0007669"/>
    <property type="project" value="TreeGrafter"/>
</dbReference>
<dbReference type="InterPro" id="IPR013893">
    <property type="entry name" value="RNase_P_Rpp40"/>
</dbReference>